<keyword evidence="2" id="KW-1185">Reference proteome</keyword>
<accession>A0A0H2R0M0</accession>
<evidence type="ECO:0000313" key="1">
    <source>
        <dbReference type="EMBL" id="KLO05335.1"/>
    </source>
</evidence>
<reference evidence="1 2" key="1">
    <citation type="submission" date="2015-04" db="EMBL/GenBank/DDBJ databases">
        <title>Complete genome sequence of Schizopora paradoxa KUC8140, a cosmopolitan wood degrader in East Asia.</title>
        <authorList>
            <consortium name="DOE Joint Genome Institute"/>
            <person name="Min B."/>
            <person name="Park H."/>
            <person name="Jang Y."/>
            <person name="Kim J.-J."/>
            <person name="Kim K.H."/>
            <person name="Pangilinan J."/>
            <person name="Lipzen A."/>
            <person name="Riley R."/>
            <person name="Grigoriev I.V."/>
            <person name="Spatafora J.W."/>
            <person name="Choi I.-G."/>
        </authorList>
    </citation>
    <scope>NUCLEOTIDE SEQUENCE [LARGE SCALE GENOMIC DNA]</scope>
    <source>
        <strain evidence="1 2">KUC8140</strain>
    </source>
</reference>
<dbReference type="InParanoid" id="A0A0H2R0M0"/>
<gene>
    <name evidence="1" type="ORF">SCHPADRAFT_730496</name>
</gene>
<organism evidence="1 2">
    <name type="scientific">Schizopora paradoxa</name>
    <dbReference type="NCBI Taxonomy" id="27342"/>
    <lineage>
        <taxon>Eukaryota</taxon>
        <taxon>Fungi</taxon>
        <taxon>Dikarya</taxon>
        <taxon>Basidiomycota</taxon>
        <taxon>Agaricomycotina</taxon>
        <taxon>Agaricomycetes</taxon>
        <taxon>Hymenochaetales</taxon>
        <taxon>Schizoporaceae</taxon>
        <taxon>Schizopora</taxon>
    </lineage>
</organism>
<name>A0A0H2R0M0_9AGAM</name>
<dbReference type="AlphaFoldDB" id="A0A0H2R0M0"/>
<proteinExistence type="predicted"/>
<dbReference type="EMBL" id="KQ086323">
    <property type="protein sequence ID" value="KLO05335.1"/>
    <property type="molecule type" value="Genomic_DNA"/>
</dbReference>
<protein>
    <submittedName>
        <fullName evidence="1">Uncharacterized protein</fullName>
    </submittedName>
</protein>
<evidence type="ECO:0000313" key="2">
    <source>
        <dbReference type="Proteomes" id="UP000053477"/>
    </source>
</evidence>
<dbReference type="Proteomes" id="UP000053477">
    <property type="component" value="Unassembled WGS sequence"/>
</dbReference>
<sequence length="168" mass="18401">MGGWNAGWRCGCRMDGTLDHGTSSIECTRYIGGVTSFSIRSSSRLQADSKEHLACATDSIHPSLSCVEGEKWTGGVESTMESRDSGERRRMKLTSSNLHLLKSFLLLSSRTSPNSPARPQAWTILSSHHPPNPSYYDIPIPPTAHPSILVHVITPLTSHLPPHLPPQH</sequence>